<feature type="transmembrane region" description="Helical" evidence="1">
    <location>
        <begin position="447"/>
        <end position="465"/>
    </location>
</feature>
<feature type="transmembrane region" description="Helical" evidence="1">
    <location>
        <begin position="471"/>
        <end position="490"/>
    </location>
</feature>
<dbReference type="RefSeq" id="WP_382417630.1">
    <property type="nucleotide sequence ID" value="NZ_AP031500.1"/>
</dbReference>
<evidence type="ECO:0000313" key="4">
    <source>
        <dbReference type="Proteomes" id="UP001595548"/>
    </source>
</evidence>
<feature type="transmembrane region" description="Helical" evidence="1">
    <location>
        <begin position="245"/>
        <end position="264"/>
    </location>
</feature>
<dbReference type="InterPro" id="IPR021994">
    <property type="entry name" value="DUF3592"/>
</dbReference>
<organism evidence="3 4">
    <name type="scientific">Gilvimarinus japonicus</name>
    <dbReference type="NCBI Taxonomy" id="1796469"/>
    <lineage>
        <taxon>Bacteria</taxon>
        <taxon>Pseudomonadati</taxon>
        <taxon>Pseudomonadota</taxon>
        <taxon>Gammaproteobacteria</taxon>
        <taxon>Cellvibrionales</taxon>
        <taxon>Cellvibrionaceae</taxon>
        <taxon>Gilvimarinus</taxon>
    </lineage>
</organism>
<keyword evidence="1" id="KW-0812">Transmembrane</keyword>
<evidence type="ECO:0000313" key="3">
    <source>
        <dbReference type="EMBL" id="MFC3156411.1"/>
    </source>
</evidence>
<feature type="transmembrane region" description="Helical" evidence="1">
    <location>
        <begin position="156"/>
        <end position="179"/>
    </location>
</feature>
<evidence type="ECO:0000256" key="1">
    <source>
        <dbReference type="SAM" id="Phobius"/>
    </source>
</evidence>
<name>A0ABV7HUX7_9GAMM</name>
<evidence type="ECO:0000259" key="2">
    <source>
        <dbReference type="Pfam" id="PF12158"/>
    </source>
</evidence>
<dbReference type="EMBL" id="JBHRTL010000030">
    <property type="protein sequence ID" value="MFC3156411.1"/>
    <property type="molecule type" value="Genomic_DNA"/>
</dbReference>
<gene>
    <name evidence="3" type="ORF">ACFOEB_14455</name>
</gene>
<comment type="caution">
    <text evidence="3">The sequence shown here is derived from an EMBL/GenBank/DDBJ whole genome shotgun (WGS) entry which is preliminary data.</text>
</comment>
<sequence>MAHGETYIQAGTRASTGMWTRFKKRWVGLLFGLPFAGVGIGMLLFGVMPQFMDWQHMKQWQAVPAQVTQAELKVSHGDESTSYKATARYHYQFQGARYSGWRVAIHDSYDNVGDFNYDLGRRLERAAENSTAVTAFVNPSNPAEAVLNRELRLEMIGFKMVFVVLFGGVGIGIIAYLLLAPLDEIEGVVESDKPWLTRRSWASPTIKSDGKLTMIFAWCFAGFWNAIAIPTGINCIYEFIKGNKLALIGLLFPLVGAGLLYWAIKETAKWRRFGPAPLQLDPYPGAIGGQVGGTIDVRLPYERGHSFKVALQCLESYYTGSGKQRKRRERCVWQRDGYAYTQRSARGTRLNILFDIKDGLPESEPAKNRYHLWRLNVVAQLPGADFERSYEIPVFATGAKASNVRESSEDHVQAHQEREQLLESVLEIKQIPDGITMHYPAFSHASAKLMGVLFGGFFCAVGYFIDTAFMGPLFLFIGAIVGLSCLYFLVASLDVRIDRHGLITQRKLLGFSINTTKVVRAELTHLKVSESYSSQSGKAHVSYFKIQAHQKKGKPVTVGYNFAGEAVAQQALESISVLTGVPQA</sequence>
<feature type="transmembrane region" description="Helical" evidence="1">
    <location>
        <begin position="212"/>
        <end position="233"/>
    </location>
</feature>
<protein>
    <submittedName>
        <fullName evidence="3">DUF3592 domain-containing protein</fullName>
    </submittedName>
</protein>
<feature type="domain" description="DUF3592" evidence="2">
    <location>
        <begin position="63"/>
        <end position="151"/>
    </location>
</feature>
<feature type="transmembrane region" description="Helical" evidence="1">
    <location>
        <begin position="26"/>
        <end position="48"/>
    </location>
</feature>
<proteinExistence type="predicted"/>
<dbReference type="Pfam" id="PF12158">
    <property type="entry name" value="DUF3592"/>
    <property type="match status" value="1"/>
</dbReference>
<reference evidence="4" key="1">
    <citation type="journal article" date="2019" name="Int. J. Syst. Evol. Microbiol.">
        <title>The Global Catalogue of Microorganisms (GCM) 10K type strain sequencing project: providing services to taxonomists for standard genome sequencing and annotation.</title>
        <authorList>
            <consortium name="The Broad Institute Genomics Platform"/>
            <consortium name="The Broad Institute Genome Sequencing Center for Infectious Disease"/>
            <person name="Wu L."/>
            <person name="Ma J."/>
        </authorList>
    </citation>
    <scope>NUCLEOTIDE SEQUENCE [LARGE SCALE GENOMIC DNA]</scope>
    <source>
        <strain evidence="4">KCTC 52141</strain>
    </source>
</reference>
<keyword evidence="1" id="KW-0472">Membrane</keyword>
<keyword evidence="4" id="KW-1185">Reference proteome</keyword>
<keyword evidence="1" id="KW-1133">Transmembrane helix</keyword>
<dbReference type="Proteomes" id="UP001595548">
    <property type="component" value="Unassembled WGS sequence"/>
</dbReference>
<accession>A0ABV7HUX7</accession>